<feature type="compositionally biased region" description="Low complexity" evidence="1">
    <location>
        <begin position="55"/>
        <end position="74"/>
    </location>
</feature>
<proteinExistence type="predicted"/>
<feature type="compositionally biased region" description="Polar residues" evidence="1">
    <location>
        <begin position="1"/>
        <end position="10"/>
    </location>
</feature>
<evidence type="ECO:0000313" key="2">
    <source>
        <dbReference type="EMBL" id="CEK69653.1"/>
    </source>
</evidence>
<dbReference type="AlphaFoldDB" id="A0A0B6ZMA9"/>
<feature type="region of interest" description="Disordered" evidence="1">
    <location>
        <begin position="194"/>
        <end position="247"/>
    </location>
</feature>
<reference evidence="2" key="1">
    <citation type="submission" date="2014-12" db="EMBL/GenBank/DDBJ databases">
        <title>Insight into the proteome of Arion vulgaris.</title>
        <authorList>
            <person name="Aradska J."/>
            <person name="Bulat T."/>
            <person name="Smidak R."/>
            <person name="Sarate P."/>
            <person name="Gangsoo J."/>
            <person name="Sialana F."/>
            <person name="Bilban M."/>
            <person name="Lubec G."/>
        </authorList>
    </citation>
    <scope>NUCLEOTIDE SEQUENCE</scope>
    <source>
        <tissue evidence="2">Skin</tissue>
    </source>
</reference>
<feature type="non-terminal residue" evidence="2">
    <location>
        <position position="1"/>
    </location>
</feature>
<feature type="region of interest" description="Disordered" evidence="1">
    <location>
        <begin position="1"/>
        <end position="35"/>
    </location>
</feature>
<accession>A0A0B6ZMA9</accession>
<feature type="region of interest" description="Disordered" evidence="1">
    <location>
        <begin position="51"/>
        <end position="82"/>
    </location>
</feature>
<name>A0A0B6ZMA9_9EUPU</name>
<evidence type="ECO:0000256" key="1">
    <source>
        <dbReference type="SAM" id="MobiDB-lite"/>
    </source>
</evidence>
<sequence>SAVNSTNVLKTENENIKPPPLDTGPVASADHEPRLSIKGIQYVTMDDHLMGSEARNSSDGASNRGSRSSRSRISSFKHQQPQIAAATSNNFVQNPSPRWQNEIANAYSEVTGVAPQNYHITSINSRQFQIAKQQAAVKQHKMDQSKAALVTCKGKHEPSVSLADNQQSSSVDTPSNSHTDDLLIGVSTLNLEHKHTSKTLAPKSHEHLSSKQLQSSHKGSRKQTMEENNLQFNFHSSLLATGQGLQS</sequence>
<organism evidence="2">
    <name type="scientific">Arion vulgaris</name>
    <dbReference type="NCBI Taxonomy" id="1028688"/>
    <lineage>
        <taxon>Eukaryota</taxon>
        <taxon>Metazoa</taxon>
        <taxon>Spiralia</taxon>
        <taxon>Lophotrochozoa</taxon>
        <taxon>Mollusca</taxon>
        <taxon>Gastropoda</taxon>
        <taxon>Heterobranchia</taxon>
        <taxon>Euthyneura</taxon>
        <taxon>Panpulmonata</taxon>
        <taxon>Eupulmonata</taxon>
        <taxon>Stylommatophora</taxon>
        <taxon>Helicina</taxon>
        <taxon>Arionoidea</taxon>
        <taxon>Arionidae</taxon>
        <taxon>Arion</taxon>
    </lineage>
</organism>
<feature type="compositionally biased region" description="Polar residues" evidence="1">
    <location>
        <begin position="162"/>
        <end position="177"/>
    </location>
</feature>
<dbReference type="EMBL" id="HACG01022788">
    <property type="protein sequence ID" value="CEK69653.1"/>
    <property type="molecule type" value="Transcribed_RNA"/>
</dbReference>
<feature type="region of interest" description="Disordered" evidence="1">
    <location>
        <begin position="156"/>
        <end position="181"/>
    </location>
</feature>
<gene>
    <name evidence="2" type="primary">ORF71052</name>
</gene>
<feature type="compositionally biased region" description="Polar residues" evidence="1">
    <location>
        <begin position="226"/>
        <end position="247"/>
    </location>
</feature>
<protein>
    <submittedName>
        <fullName evidence="2">Uncharacterized protein</fullName>
    </submittedName>
</protein>